<dbReference type="Proteomes" id="UP001341840">
    <property type="component" value="Unassembled WGS sequence"/>
</dbReference>
<comment type="caution">
    <text evidence="1">The sequence shown here is derived from an EMBL/GenBank/DDBJ whole genome shotgun (WGS) entry which is preliminary data.</text>
</comment>
<keyword evidence="2" id="KW-1185">Reference proteome</keyword>
<proteinExistence type="predicted"/>
<organism evidence="1 2">
    <name type="scientific">Stylosanthes scabra</name>
    <dbReference type="NCBI Taxonomy" id="79078"/>
    <lineage>
        <taxon>Eukaryota</taxon>
        <taxon>Viridiplantae</taxon>
        <taxon>Streptophyta</taxon>
        <taxon>Embryophyta</taxon>
        <taxon>Tracheophyta</taxon>
        <taxon>Spermatophyta</taxon>
        <taxon>Magnoliopsida</taxon>
        <taxon>eudicotyledons</taxon>
        <taxon>Gunneridae</taxon>
        <taxon>Pentapetalae</taxon>
        <taxon>rosids</taxon>
        <taxon>fabids</taxon>
        <taxon>Fabales</taxon>
        <taxon>Fabaceae</taxon>
        <taxon>Papilionoideae</taxon>
        <taxon>50 kb inversion clade</taxon>
        <taxon>dalbergioids sensu lato</taxon>
        <taxon>Dalbergieae</taxon>
        <taxon>Pterocarpus clade</taxon>
        <taxon>Stylosanthes</taxon>
    </lineage>
</organism>
<dbReference type="EMBL" id="JASCZI010271976">
    <property type="protein sequence ID" value="MED6218700.1"/>
    <property type="molecule type" value="Genomic_DNA"/>
</dbReference>
<gene>
    <name evidence="1" type="ORF">PIB30_028903</name>
</gene>
<name>A0ABU6Z8S5_9FABA</name>
<sequence length="138" mass="15043">MIGIQPRTPCSGSFLTSGNVADKHTTTTTYSASTARWFQKFRTRRTTEAALMHLASTGGDDWFRVVGERPSRGSGDDASLLQLTATTRPGLDAKDGNQAGASATMKPKARCNGAYRKRCWLRWEGVWETGRGHGSEFG</sequence>
<evidence type="ECO:0000313" key="1">
    <source>
        <dbReference type="EMBL" id="MED6218700.1"/>
    </source>
</evidence>
<reference evidence="1 2" key="1">
    <citation type="journal article" date="2023" name="Plants (Basel)">
        <title>Bridging the Gap: Combining Genomics and Transcriptomics Approaches to Understand Stylosanthes scabra, an Orphan Legume from the Brazilian Caatinga.</title>
        <authorList>
            <person name="Ferreira-Neto J.R.C."/>
            <person name="da Silva M.D."/>
            <person name="Binneck E."/>
            <person name="de Melo N.F."/>
            <person name="da Silva R.H."/>
            <person name="de Melo A.L.T.M."/>
            <person name="Pandolfi V."/>
            <person name="Bustamante F.O."/>
            <person name="Brasileiro-Vidal A.C."/>
            <person name="Benko-Iseppon A.M."/>
        </authorList>
    </citation>
    <scope>NUCLEOTIDE SEQUENCE [LARGE SCALE GENOMIC DNA]</scope>
    <source>
        <tissue evidence="1">Leaves</tissue>
    </source>
</reference>
<accession>A0ABU6Z8S5</accession>
<evidence type="ECO:0000313" key="2">
    <source>
        <dbReference type="Proteomes" id="UP001341840"/>
    </source>
</evidence>
<protein>
    <submittedName>
        <fullName evidence="1">Uncharacterized protein</fullName>
    </submittedName>
</protein>